<dbReference type="InterPro" id="IPR027417">
    <property type="entry name" value="P-loop_NTPase"/>
</dbReference>
<evidence type="ECO:0000256" key="4">
    <source>
        <dbReference type="ARBA" id="ARBA00049360"/>
    </source>
</evidence>
<protein>
    <recommendedName>
        <fullName evidence="6">AAA+ ATPase domain-containing protein</fullName>
    </recommendedName>
</protein>
<organism evidence="7 8">
    <name type="scientific">Digitaria exilis</name>
    <dbReference type="NCBI Taxonomy" id="1010633"/>
    <lineage>
        <taxon>Eukaryota</taxon>
        <taxon>Viridiplantae</taxon>
        <taxon>Streptophyta</taxon>
        <taxon>Embryophyta</taxon>
        <taxon>Tracheophyta</taxon>
        <taxon>Spermatophyta</taxon>
        <taxon>Magnoliopsida</taxon>
        <taxon>Liliopsida</taxon>
        <taxon>Poales</taxon>
        <taxon>Poaceae</taxon>
        <taxon>PACMAD clade</taxon>
        <taxon>Panicoideae</taxon>
        <taxon>Panicodae</taxon>
        <taxon>Paniceae</taxon>
        <taxon>Anthephorinae</taxon>
        <taxon>Digitaria</taxon>
    </lineage>
</organism>
<accession>A0A835E4T8</accession>
<dbReference type="InterPro" id="IPR058017">
    <property type="entry name" value="At3g28540-like_C"/>
</dbReference>
<dbReference type="AlphaFoldDB" id="A0A835E4T8"/>
<dbReference type="CDD" id="cd19510">
    <property type="entry name" value="RecA-like_BCS1"/>
    <property type="match status" value="1"/>
</dbReference>
<dbReference type="Pfam" id="PF00004">
    <property type="entry name" value="AAA"/>
    <property type="match status" value="1"/>
</dbReference>
<dbReference type="OrthoDB" id="581507at2759"/>
<dbReference type="PROSITE" id="PS00674">
    <property type="entry name" value="AAA"/>
    <property type="match status" value="1"/>
</dbReference>
<evidence type="ECO:0000313" key="8">
    <source>
        <dbReference type="Proteomes" id="UP000636709"/>
    </source>
</evidence>
<dbReference type="SMART" id="SM00382">
    <property type="entry name" value="AAA"/>
    <property type="match status" value="1"/>
</dbReference>
<comment type="similarity">
    <text evidence="2">Belongs to the AAA ATPase family. BCS1 subfamily.</text>
</comment>
<dbReference type="GO" id="GO:0016887">
    <property type="term" value="F:ATP hydrolysis activity"/>
    <property type="evidence" value="ECO:0007669"/>
    <property type="project" value="InterPro"/>
</dbReference>
<feature type="region of interest" description="Disordered" evidence="5">
    <location>
        <begin position="592"/>
        <end position="637"/>
    </location>
</feature>
<dbReference type="GO" id="GO:0005524">
    <property type="term" value="F:ATP binding"/>
    <property type="evidence" value="ECO:0007669"/>
    <property type="project" value="InterPro"/>
</dbReference>
<dbReference type="InterPro" id="IPR050747">
    <property type="entry name" value="Mitochondrial_chaperone_BCS1"/>
</dbReference>
<keyword evidence="8" id="KW-1185">Reference proteome</keyword>
<dbReference type="EMBL" id="JACEFO010002272">
    <property type="protein sequence ID" value="KAF8669071.1"/>
    <property type="molecule type" value="Genomic_DNA"/>
</dbReference>
<dbReference type="Pfam" id="PF25568">
    <property type="entry name" value="AAA_lid_At3g28540"/>
    <property type="match status" value="1"/>
</dbReference>
<feature type="region of interest" description="Disordered" evidence="5">
    <location>
        <begin position="945"/>
        <end position="1049"/>
    </location>
</feature>
<evidence type="ECO:0000256" key="2">
    <source>
        <dbReference type="ARBA" id="ARBA00007448"/>
    </source>
</evidence>
<dbReference type="Gene3D" id="3.40.50.300">
    <property type="entry name" value="P-loop containing nucleotide triphosphate hydrolases"/>
    <property type="match status" value="1"/>
</dbReference>
<proteinExistence type="inferred from homology"/>
<evidence type="ECO:0000256" key="1">
    <source>
        <dbReference type="ARBA" id="ARBA00001946"/>
    </source>
</evidence>
<gene>
    <name evidence="7" type="ORF">HU200_051393</name>
</gene>
<name>A0A835E4T8_9POAL</name>
<comment type="cofactor">
    <cofactor evidence="1">
        <name>Mg(2+)</name>
        <dbReference type="ChEBI" id="CHEBI:18420"/>
    </cofactor>
</comment>
<keyword evidence="3" id="KW-0460">Magnesium</keyword>
<feature type="domain" description="AAA+ ATPase" evidence="6">
    <location>
        <begin position="356"/>
        <end position="522"/>
    </location>
</feature>
<evidence type="ECO:0000313" key="7">
    <source>
        <dbReference type="EMBL" id="KAF8669071.1"/>
    </source>
</evidence>
<evidence type="ECO:0000259" key="6">
    <source>
        <dbReference type="SMART" id="SM00382"/>
    </source>
</evidence>
<evidence type="ECO:0000256" key="5">
    <source>
        <dbReference type="SAM" id="MobiDB-lite"/>
    </source>
</evidence>
<comment type="caution">
    <text evidence="7">The sequence shown here is derived from an EMBL/GenBank/DDBJ whole genome shotgun (WGS) entry which is preliminary data.</text>
</comment>
<dbReference type="Gene3D" id="6.10.280.40">
    <property type="match status" value="1"/>
</dbReference>
<dbReference type="PANTHER" id="PTHR23070">
    <property type="entry name" value="BCS1 AAA-TYPE ATPASE"/>
    <property type="match status" value="1"/>
</dbReference>
<dbReference type="InterPro" id="IPR003959">
    <property type="entry name" value="ATPase_AAA_core"/>
</dbReference>
<feature type="compositionally biased region" description="Basic and acidic residues" evidence="5">
    <location>
        <begin position="1068"/>
        <end position="1081"/>
    </location>
</feature>
<dbReference type="Pfam" id="PF14363">
    <property type="entry name" value="AAA_assoc"/>
    <property type="match status" value="1"/>
</dbReference>
<feature type="compositionally biased region" description="Low complexity" evidence="5">
    <location>
        <begin position="597"/>
        <end position="608"/>
    </location>
</feature>
<dbReference type="Pfam" id="PF07893">
    <property type="entry name" value="DUF1668"/>
    <property type="match status" value="1"/>
</dbReference>
<dbReference type="InterPro" id="IPR003593">
    <property type="entry name" value="AAA+_ATPase"/>
</dbReference>
<dbReference type="SUPFAM" id="SSF52540">
    <property type="entry name" value="P-loop containing nucleoside triphosphate hydrolases"/>
    <property type="match status" value="1"/>
</dbReference>
<dbReference type="InterPro" id="IPR012871">
    <property type="entry name" value="DUF1668_ORYSA"/>
</dbReference>
<dbReference type="InterPro" id="IPR003960">
    <property type="entry name" value="ATPase_AAA_CS"/>
</dbReference>
<dbReference type="GO" id="GO:0006950">
    <property type="term" value="P:response to stress"/>
    <property type="evidence" value="ECO:0007669"/>
    <property type="project" value="UniProtKB-ARBA"/>
</dbReference>
<dbReference type="Proteomes" id="UP000636709">
    <property type="component" value="Unassembled WGS sequence"/>
</dbReference>
<feature type="region of interest" description="Disordered" evidence="5">
    <location>
        <begin position="1066"/>
        <end position="1206"/>
    </location>
</feature>
<feature type="region of interest" description="Disordered" evidence="5">
    <location>
        <begin position="1230"/>
        <end position="1256"/>
    </location>
</feature>
<sequence>MTIDGIADRSALRRRRPRRFARFKRWVLGRRLGRERLTDGADDVLEIRLNLLCVDPGKHSPRAYKSTPFVHLCPHCRGGAEEGGHCLAMDHLPLSAPPPPPQGAGTGRALDTYKTALATAASAAAYAVMARSMARELLPDELRAAARWCAAAARARFGRGDRERHTIVIRRHLDAGYGENHLFDSARAYLATRIDPRAMRRLCLARSRAKEPDGASRWATLLCMEPGGSTVDVFDGVEFTWTSVETGAEEKKKGKGGGGGGSPRESLELSFDAEHTDTALERYVPFVMSTAEELQLRDRALRIFMNEGRSWHGINHHHPATFDTLAMDPALKQSIISDLDRFLKRRDYYRRIGKAWKRGYLLYGPPGTGKSSLVAAMANYLRFNLYDLDLSEVRLNSALQKLLIHMPNKSILVIEDIDCCFDAAAASRKDVKAPELVVEEMDPGYTTDSSDDSWPPARPYKTGAAQPNGITLSGLLNFIDGLWSTSGEERIIVFTTNYKDRLDPALLRPGRMDMHIYMGYCGWEAFKTLARNYFLVDDHELFPEIQGLLAEVEVTPAEVSEMLLRSEDVDVALWVLKEFLLEKRRFLQSPIPPSMETLASSSTDLSSTEGKGRRRKARKLAGGQGETEGKGRRRKARKLAGGRACEERAMGAGEAQAQHPSVYLTVNRGLWFTSTCGCFPLHKVEISSDALSSSRGAHVASLVASMKTDIGFKSFVSVGSRWIVGVGGNPGRTFFFDTKTGELIAGPNLVTPKLYPVVTAVGFRVYALSVTAQFEEGPDFTPWFEVLDLSKAMAVEGNLSLLDHCSWEAMPPPPFFACKLPTAEDYVMQPPIITVVSYVVVEHYIVLSVILGHSGRVFLGLCQKNGPINAYRICISPSGGSSAMAGLSGKDDAGLQTTFLVDDHPQFPEIQGLLAVVQVTPAAVSEMLLRSEDVDVGMWRSGSTANGAITEEGPGNATVDWSEGSVSPDPPRARRRGDISPRFARPWPAPGDPRDEGVGRVRLARPPTLGSEGQTPSRGPNRLINPHSGKGEEASKTLPKSNLTCEGEGQPMRKLLRSCRWEGGGHAAIKEGGRAPRREGRISFSRSPEHQGSLPNQYKSSVLRLLNHSPPRRTPCATRQHGRVSSRPVPTGQCVQARIPTRGQAPPEPRQYDENTPPARPPATAPGGSAQPPWMGDHVNGPVDSPRSSGTVTSGPPRRSQRQPTMGWLRTPVLGCWLACVFCPSGSRLWQTSGQQDSSDRVLSGPGGPVPPFHFQ</sequence>
<evidence type="ECO:0000256" key="3">
    <source>
        <dbReference type="ARBA" id="ARBA00022842"/>
    </source>
</evidence>
<comment type="catalytic activity">
    <reaction evidence="4">
        <text>ATP + H2O = ADP + phosphate + H(+)</text>
        <dbReference type="Rhea" id="RHEA:13065"/>
        <dbReference type="ChEBI" id="CHEBI:15377"/>
        <dbReference type="ChEBI" id="CHEBI:15378"/>
        <dbReference type="ChEBI" id="CHEBI:30616"/>
        <dbReference type="ChEBI" id="CHEBI:43474"/>
        <dbReference type="ChEBI" id="CHEBI:456216"/>
    </reaction>
</comment>
<reference evidence="7" key="1">
    <citation type="submission" date="2020-07" db="EMBL/GenBank/DDBJ databases">
        <title>Genome sequence and genetic diversity analysis of an under-domesticated orphan crop, white fonio (Digitaria exilis).</title>
        <authorList>
            <person name="Bennetzen J.L."/>
            <person name="Chen S."/>
            <person name="Ma X."/>
            <person name="Wang X."/>
            <person name="Yssel A.E.J."/>
            <person name="Chaluvadi S.R."/>
            <person name="Johnson M."/>
            <person name="Gangashetty P."/>
            <person name="Hamidou F."/>
            <person name="Sanogo M.D."/>
            <person name="Zwaenepoel A."/>
            <person name="Wallace J."/>
            <person name="Van De Peer Y."/>
            <person name="Van Deynze A."/>
        </authorList>
    </citation>
    <scope>NUCLEOTIDE SEQUENCE</scope>
    <source>
        <tissue evidence="7">Leaves</tissue>
    </source>
</reference>
<dbReference type="InterPro" id="IPR025753">
    <property type="entry name" value="AAA_N_dom"/>
</dbReference>